<gene>
    <name evidence="2" type="ORF">D5039_15615</name>
</gene>
<dbReference type="Proteomes" id="UP001208935">
    <property type="component" value="Unassembled WGS sequence"/>
</dbReference>
<name>A0ABT3KW13_9BURK</name>
<dbReference type="InterPro" id="IPR018673">
    <property type="entry name" value="DUF2141"/>
</dbReference>
<comment type="caution">
    <text evidence="2">The sequence shown here is derived from an EMBL/GenBank/DDBJ whole genome shotgun (WGS) entry which is preliminary data.</text>
</comment>
<accession>A0ABT3KW13</accession>
<dbReference type="Pfam" id="PF09912">
    <property type="entry name" value="DUF2141"/>
    <property type="match status" value="1"/>
</dbReference>
<evidence type="ECO:0000313" key="2">
    <source>
        <dbReference type="EMBL" id="MCW5322528.1"/>
    </source>
</evidence>
<feature type="chain" id="PRO_5045327667" evidence="1">
    <location>
        <begin position="32"/>
        <end position="149"/>
    </location>
</feature>
<keyword evidence="3" id="KW-1185">Reference proteome</keyword>
<organism evidence="2 3">
    <name type="scientific">Verminephrobacter aporrectodeae subsp. tuberculatae</name>
    <dbReference type="NCBI Taxonomy" id="1110392"/>
    <lineage>
        <taxon>Bacteria</taxon>
        <taxon>Pseudomonadati</taxon>
        <taxon>Pseudomonadota</taxon>
        <taxon>Betaproteobacteria</taxon>
        <taxon>Burkholderiales</taxon>
        <taxon>Comamonadaceae</taxon>
        <taxon>Verminephrobacter</taxon>
    </lineage>
</organism>
<dbReference type="GeneID" id="77323403"/>
<keyword evidence="1" id="KW-0732">Signal</keyword>
<protein>
    <submittedName>
        <fullName evidence="2">DUF2141 domain-containing protein</fullName>
    </submittedName>
</protein>
<evidence type="ECO:0000313" key="3">
    <source>
        <dbReference type="Proteomes" id="UP001208935"/>
    </source>
</evidence>
<reference evidence="3" key="1">
    <citation type="submission" date="2023-07" db="EMBL/GenBank/DDBJ databases">
        <title>Verminephrobacter genomes.</title>
        <authorList>
            <person name="Lund M.B."/>
        </authorList>
    </citation>
    <scope>NUCLEOTIDE SEQUENCE [LARGE SCALE GENOMIC DNA]</scope>
    <source>
        <strain evidence="3">AtM5-05</strain>
    </source>
</reference>
<dbReference type="RefSeq" id="WP_029554360.1">
    <property type="nucleotide sequence ID" value="NZ_QZCV01000003.1"/>
</dbReference>
<sequence>MHLPLLSSLLSRPAMRALCRIAILAPASTLAADLSLDIAHGPAGEATLYASLHNNAASYADGKPMAVQTAPMRDGKARLVFPGLAPGHYALRVFADENGNGKLDTNLIGLPTERYGFSNDAKGKFGAPDFDAAAIRVDAADLQAVIHLH</sequence>
<proteinExistence type="predicted"/>
<evidence type="ECO:0000256" key="1">
    <source>
        <dbReference type="SAM" id="SignalP"/>
    </source>
</evidence>
<feature type="signal peptide" evidence="1">
    <location>
        <begin position="1"/>
        <end position="31"/>
    </location>
</feature>
<dbReference type="EMBL" id="QZCW01000003">
    <property type="protein sequence ID" value="MCW5322528.1"/>
    <property type="molecule type" value="Genomic_DNA"/>
</dbReference>